<dbReference type="EMBL" id="QJTI01000001">
    <property type="protein sequence ID" value="PYF05490.1"/>
    <property type="molecule type" value="Genomic_DNA"/>
</dbReference>
<name>A0A318TNN7_9BRAD</name>
<dbReference type="RefSeq" id="WP_110779336.1">
    <property type="nucleotide sequence ID" value="NZ_QJTI01000001.1"/>
</dbReference>
<feature type="signal peptide" evidence="1">
    <location>
        <begin position="1"/>
        <end position="29"/>
    </location>
</feature>
<dbReference type="Proteomes" id="UP000248148">
    <property type="component" value="Unassembled WGS sequence"/>
</dbReference>
<feature type="chain" id="PRO_5016252356" evidence="1">
    <location>
        <begin position="30"/>
        <end position="349"/>
    </location>
</feature>
<evidence type="ECO:0000313" key="2">
    <source>
        <dbReference type="EMBL" id="PYF05490.1"/>
    </source>
</evidence>
<accession>A0A318TNN7</accession>
<reference evidence="2 3" key="1">
    <citation type="submission" date="2018-06" db="EMBL/GenBank/DDBJ databases">
        <title>Genomic Encyclopedia of Archaeal and Bacterial Type Strains, Phase II (KMG-II): from individual species to whole genera.</title>
        <authorList>
            <person name="Goeker M."/>
        </authorList>
    </citation>
    <scope>NUCLEOTIDE SEQUENCE [LARGE SCALE GENOMIC DNA]</scope>
    <source>
        <strain evidence="2 3">JCM 11668</strain>
    </source>
</reference>
<evidence type="ECO:0000256" key="1">
    <source>
        <dbReference type="SAM" id="SignalP"/>
    </source>
</evidence>
<protein>
    <submittedName>
        <fullName evidence="2">Uncharacterized protein</fullName>
    </submittedName>
</protein>
<keyword evidence="3" id="KW-1185">Reference proteome</keyword>
<dbReference type="AlphaFoldDB" id="A0A318TNN7"/>
<gene>
    <name evidence="2" type="ORF">BJ122_101233</name>
</gene>
<sequence length="349" mass="38219">MPRRCHQLSSLLLSQLLALAISMPLAAVAADDPIGVLRKIARYDHAAKVEVGRTDSGLVACYVREQGSSHQLDIGVSGTRAFIRLEAPDEREATPQPPLKVFAGKSTSADDYAPIKEFGGPVTFVVPRQDRSDFTLIAEQNPREFLQMVAAARGEFVVVQSRADAKINNVVAIYQFSPKAIAPLLACAAERTNSAAAAQATATPPAETASAWSTYQNARFGTQVDYPADLFSERDPAPTNNDGRTFRSRDGRARLSVYGAHNVEADTPQAYLDKYGDGAEASFRRVTAQFYALSGRRGEEIYYQRCNFAGREDGTIHCVDISYPQADKAKFDPIVERISRSLRQQRPAE</sequence>
<evidence type="ECO:0000313" key="3">
    <source>
        <dbReference type="Proteomes" id="UP000248148"/>
    </source>
</evidence>
<comment type="caution">
    <text evidence="2">The sequence shown here is derived from an EMBL/GenBank/DDBJ whole genome shotgun (WGS) entry which is preliminary data.</text>
</comment>
<organism evidence="2 3">
    <name type="scientific">Rhodopseudomonas faecalis</name>
    <dbReference type="NCBI Taxonomy" id="99655"/>
    <lineage>
        <taxon>Bacteria</taxon>
        <taxon>Pseudomonadati</taxon>
        <taxon>Pseudomonadota</taxon>
        <taxon>Alphaproteobacteria</taxon>
        <taxon>Hyphomicrobiales</taxon>
        <taxon>Nitrobacteraceae</taxon>
        <taxon>Rhodopseudomonas</taxon>
    </lineage>
</organism>
<dbReference type="OrthoDB" id="996425at2"/>
<proteinExistence type="predicted"/>
<keyword evidence="1" id="KW-0732">Signal</keyword>